<keyword evidence="2" id="KW-0813">Transport</keyword>
<protein>
    <submittedName>
        <fullName evidence="9">Na+/H+ antiporter NhaD-like permease</fullName>
    </submittedName>
</protein>
<dbReference type="PATRIC" id="fig|1502723.3.peg.6630"/>
<evidence type="ECO:0000313" key="9">
    <source>
        <dbReference type="EMBL" id="KJE19860.1"/>
    </source>
</evidence>
<dbReference type="PANTHER" id="PTHR43302">
    <property type="entry name" value="TRANSPORTER ARSB-RELATED"/>
    <property type="match status" value="1"/>
</dbReference>
<name>A0A0D8B6Z2_9ACTN</name>
<dbReference type="PANTHER" id="PTHR43302:SF5">
    <property type="entry name" value="TRANSPORTER ARSB-RELATED"/>
    <property type="match status" value="1"/>
</dbReference>
<evidence type="ECO:0000256" key="6">
    <source>
        <dbReference type="ARBA" id="ARBA00023136"/>
    </source>
</evidence>
<dbReference type="Proteomes" id="UP000032545">
    <property type="component" value="Unassembled WGS sequence"/>
</dbReference>
<feature type="transmembrane region" description="Helical" evidence="7">
    <location>
        <begin position="167"/>
        <end position="185"/>
    </location>
</feature>
<dbReference type="EMBL" id="JYFN01000081">
    <property type="protein sequence ID" value="KJE19860.1"/>
    <property type="molecule type" value="Genomic_DNA"/>
</dbReference>
<reference evidence="9 10" key="2">
    <citation type="journal article" date="2016" name="Genome Announc.">
        <title>Permanent Draft Genome Sequences for Two Variants of Frankia sp. Strain CpI1, the First Frankia Strain Isolated from Root Nodules of Comptonia peregrina.</title>
        <authorList>
            <person name="Oshone R."/>
            <person name="Hurst S.G.IV."/>
            <person name="Abebe-Akele F."/>
            <person name="Simpson S."/>
            <person name="Morris K."/>
            <person name="Thomas W.K."/>
            <person name="Tisa L.S."/>
        </authorList>
    </citation>
    <scope>NUCLEOTIDE SEQUENCE [LARGE SCALE GENOMIC DNA]</scope>
    <source>
        <strain evidence="10">CpI1-S</strain>
    </source>
</reference>
<keyword evidence="3" id="KW-1003">Cell membrane</keyword>
<keyword evidence="5 7" id="KW-1133">Transmembrane helix</keyword>
<comment type="caution">
    <text evidence="9">The sequence shown here is derived from an EMBL/GenBank/DDBJ whole genome shotgun (WGS) entry which is preliminary data.</text>
</comment>
<gene>
    <name evidence="9" type="ORF">FF36_05847</name>
</gene>
<keyword evidence="4 7" id="KW-0812">Transmembrane</keyword>
<evidence type="ECO:0000256" key="2">
    <source>
        <dbReference type="ARBA" id="ARBA00022448"/>
    </source>
</evidence>
<proteinExistence type="predicted"/>
<organism evidence="9 10">
    <name type="scientific">Frankia torreyi</name>
    <dbReference type="NCBI Taxonomy" id="1856"/>
    <lineage>
        <taxon>Bacteria</taxon>
        <taxon>Bacillati</taxon>
        <taxon>Actinomycetota</taxon>
        <taxon>Actinomycetes</taxon>
        <taxon>Frankiales</taxon>
        <taxon>Frankiaceae</taxon>
        <taxon>Frankia</taxon>
    </lineage>
</organism>
<keyword evidence="10" id="KW-1185">Reference proteome</keyword>
<feature type="domain" description="Citrate transporter-like" evidence="8">
    <location>
        <begin position="21"/>
        <end position="319"/>
    </location>
</feature>
<feature type="transmembrane region" description="Helical" evidence="7">
    <location>
        <begin position="92"/>
        <end position="117"/>
    </location>
</feature>
<feature type="transmembrane region" description="Helical" evidence="7">
    <location>
        <begin position="25"/>
        <end position="46"/>
    </location>
</feature>
<evidence type="ECO:0000256" key="3">
    <source>
        <dbReference type="ARBA" id="ARBA00022475"/>
    </source>
</evidence>
<feature type="transmembrane region" description="Helical" evidence="7">
    <location>
        <begin position="368"/>
        <end position="390"/>
    </location>
</feature>
<dbReference type="AlphaFoldDB" id="A0A0D8B6Z2"/>
<evidence type="ECO:0000256" key="1">
    <source>
        <dbReference type="ARBA" id="ARBA00004651"/>
    </source>
</evidence>
<dbReference type="InterPro" id="IPR004680">
    <property type="entry name" value="Cit_transptr-like_dom"/>
</dbReference>
<accession>A0A0D8B6Z2</accession>
<feature type="transmembrane region" description="Helical" evidence="7">
    <location>
        <begin position="254"/>
        <end position="273"/>
    </location>
</feature>
<dbReference type="GO" id="GO:0005886">
    <property type="term" value="C:plasma membrane"/>
    <property type="evidence" value="ECO:0007669"/>
    <property type="project" value="UniProtKB-SubCell"/>
</dbReference>
<sequence length="391" mass="41060">MAVLQVSLLAVAVLGVFAPRLPNWLVPAFVAAVLLLSGELTVGAGWDALRPLMAPLAFLLLAVPLAVMLDRIGFFEAAASLMDRGRDPRRGLWIMAAAVTTFLNLDASVVLLTPLYIRLARRNGLDAGLIAFQPVLLACLASSALPISNLTNLIAADTLDLGIEDFLVHLGPASLAAVVVGWLGYRRLPAAAAAVPPVREPVDRRALYQGLPVVVFVILGFTVGDALGVKAWIVALIADIVLVAMTRDLHLGDIPWSAAGLATGLGLVATTAAPHLGLENIFAGQGWVTQLRTALFAIVAADTINNLPALLISLPGLQSGSEHIWPLLFGVNFGPVLVLHGALAGLLWRSTAARLEVQVSPWEYTKTGVRVGTPALLVGLAIVVVTDVVLH</sequence>
<evidence type="ECO:0000256" key="4">
    <source>
        <dbReference type="ARBA" id="ARBA00022692"/>
    </source>
</evidence>
<feature type="transmembrane region" description="Helical" evidence="7">
    <location>
        <begin position="293"/>
        <end position="312"/>
    </location>
</feature>
<evidence type="ECO:0000256" key="7">
    <source>
        <dbReference type="SAM" id="Phobius"/>
    </source>
</evidence>
<dbReference type="Pfam" id="PF03600">
    <property type="entry name" value="CitMHS"/>
    <property type="match status" value="1"/>
</dbReference>
<evidence type="ECO:0000256" key="5">
    <source>
        <dbReference type="ARBA" id="ARBA00022989"/>
    </source>
</evidence>
<comment type="subcellular location">
    <subcellularLocation>
        <location evidence="1">Cell membrane</location>
        <topology evidence="1">Multi-pass membrane protein</topology>
    </subcellularLocation>
</comment>
<reference evidence="10" key="1">
    <citation type="submission" date="2015-02" db="EMBL/GenBank/DDBJ databases">
        <title>Draft Genome of Frankia sp. CpI1-S.</title>
        <authorList>
            <person name="Oshone R.T."/>
            <person name="Ngom M."/>
            <person name="Ghodhbane-Gtari F."/>
            <person name="Gtari M."/>
            <person name="Morris K."/>
            <person name="Thomas K."/>
            <person name="Sen A."/>
            <person name="Tisa L.S."/>
        </authorList>
    </citation>
    <scope>NUCLEOTIDE SEQUENCE [LARGE SCALE GENOMIC DNA]</scope>
    <source>
        <strain evidence="10">CpI1-S</strain>
    </source>
</reference>
<keyword evidence="6 7" id="KW-0472">Membrane</keyword>
<feature type="transmembrane region" description="Helical" evidence="7">
    <location>
        <begin position="324"/>
        <end position="348"/>
    </location>
</feature>
<feature type="transmembrane region" description="Helical" evidence="7">
    <location>
        <begin position="129"/>
        <end position="147"/>
    </location>
</feature>
<evidence type="ECO:0000313" key="10">
    <source>
        <dbReference type="Proteomes" id="UP000032545"/>
    </source>
</evidence>
<feature type="transmembrane region" description="Helical" evidence="7">
    <location>
        <begin position="53"/>
        <end position="72"/>
    </location>
</feature>
<evidence type="ECO:0000259" key="8">
    <source>
        <dbReference type="Pfam" id="PF03600"/>
    </source>
</evidence>
<dbReference type="GO" id="GO:0055085">
    <property type="term" value="P:transmembrane transport"/>
    <property type="evidence" value="ECO:0007669"/>
    <property type="project" value="InterPro"/>
</dbReference>